<reference evidence="3" key="1">
    <citation type="submission" date="2022-11" db="UniProtKB">
        <authorList>
            <consortium name="WormBaseParasite"/>
        </authorList>
    </citation>
    <scope>IDENTIFICATION</scope>
</reference>
<dbReference type="WBParaSite" id="PSAMB.scaffold39size102378.g3543.t1">
    <property type="protein sequence ID" value="PSAMB.scaffold39size102378.g3543.t1"/>
    <property type="gene ID" value="PSAMB.scaffold39size102378.g3543"/>
</dbReference>
<keyword evidence="2" id="KW-1185">Reference proteome</keyword>
<accession>A0A914WFS9</accession>
<name>A0A914WFS9_9BILA</name>
<protein>
    <submittedName>
        <fullName evidence="3">Uncharacterized protein</fullName>
    </submittedName>
</protein>
<evidence type="ECO:0000256" key="1">
    <source>
        <dbReference type="SAM" id="MobiDB-lite"/>
    </source>
</evidence>
<proteinExistence type="predicted"/>
<organism evidence="2 3">
    <name type="scientific">Plectus sambesii</name>
    <dbReference type="NCBI Taxonomy" id="2011161"/>
    <lineage>
        <taxon>Eukaryota</taxon>
        <taxon>Metazoa</taxon>
        <taxon>Ecdysozoa</taxon>
        <taxon>Nematoda</taxon>
        <taxon>Chromadorea</taxon>
        <taxon>Plectida</taxon>
        <taxon>Plectina</taxon>
        <taxon>Plectoidea</taxon>
        <taxon>Plectidae</taxon>
        <taxon>Plectus</taxon>
    </lineage>
</organism>
<evidence type="ECO:0000313" key="2">
    <source>
        <dbReference type="Proteomes" id="UP000887566"/>
    </source>
</evidence>
<dbReference type="AlphaFoldDB" id="A0A914WFS9"/>
<feature type="region of interest" description="Disordered" evidence="1">
    <location>
        <begin position="15"/>
        <end position="62"/>
    </location>
</feature>
<evidence type="ECO:0000313" key="3">
    <source>
        <dbReference type="WBParaSite" id="PSAMB.scaffold39size102378.g3543.t1"/>
    </source>
</evidence>
<sequence length="138" mass="15084">MRGALRVSTDAHKWTNREGRQVTNSTNRPLVGCDRPKSDNTTRAFLEPRRPGLQPPSQIGSAPVFSLSADTDTAKLSQKTPLDKGNVKVIHSPYYVERVGTAHDDTIKIIVAQPVTRGTSPPSVFMHTLCHEEVGGLI</sequence>
<feature type="compositionally biased region" description="Basic and acidic residues" evidence="1">
    <location>
        <begin position="34"/>
        <end position="50"/>
    </location>
</feature>
<dbReference type="Proteomes" id="UP000887566">
    <property type="component" value="Unplaced"/>
</dbReference>